<dbReference type="InterPro" id="IPR026004">
    <property type="entry name" value="Septum_form"/>
</dbReference>
<dbReference type="RefSeq" id="WP_018022030.1">
    <property type="nucleotide sequence ID" value="NZ_AQUX01000005.1"/>
</dbReference>
<feature type="region of interest" description="Disordered" evidence="1">
    <location>
        <begin position="328"/>
        <end position="361"/>
    </location>
</feature>
<dbReference type="HOGENOM" id="CLU_037731_0_0_11"/>
<evidence type="ECO:0000313" key="4">
    <source>
        <dbReference type="Proteomes" id="UP000029914"/>
    </source>
</evidence>
<dbReference type="eggNOG" id="ENOG5030VN0">
    <property type="taxonomic scope" value="Bacteria"/>
</dbReference>
<dbReference type="AlphaFoldDB" id="A0A097IIR2"/>
<dbReference type="EMBL" id="CP006764">
    <property type="protein sequence ID" value="AIT62020.1"/>
    <property type="molecule type" value="Genomic_DNA"/>
</dbReference>
<evidence type="ECO:0000259" key="2">
    <source>
        <dbReference type="Pfam" id="PF13845"/>
    </source>
</evidence>
<name>A0A097IIR2_9CORY</name>
<dbReference type="OrthoDB" id="4266126at2"/>
<feature type="compositionally biased region" description="Low complexity" evidence="1">
    <location>
        <begin position="345"/>
        <end position="355"/>
    </location>
</feature>
<feature type="domain" description="Septum formation-related" evidence="2">
    <location>
        <begin position="78"/>
        <end position="304"/>
    </location>
</feature>
<protein>
    <recommendedName>
        <fullName evidence="2">Septum formation-related domain-containing protein</fullName>
    </recommendedName>
</protein>
<dbReference type="Proteomes" id="UP000029914">
    <property type="component" value="Chromosome"/>
</dbReference>
<reference evidence="3 4" key="1">
    <citation type="submission" date="2013-09" db="EMBL/GenBank/DDBJ databases">
        <title>Complete genome sequence of Corynebacterium doosanense CAU 212(T) (=DSM 45436(T)), isolated from activated sludge.</title>
        <authorList>
            <person name="Schaffert L."/>
            <person name="Albersmeier A."/>
            <person name="Kalinowski J."/>
            <person name="Ruckert C."/>
        </authorList>
    </citation>
    <scope>NUCLEOTIDE SEQUENCE [LARGE SCALE GENOMIC DNA]</scope>
    <source>
        <strain evidence="3 4">CAU 212</strain>
    </source>
</reference>
<evidence type="ECO:0000256" key="1">
    <source>
        <dbReference type="SAM" id="MobiDB-lite"/>
    </source>
</evidence>
<organism evidence="3 4">
    <name type="scientific">Corynebacterium doosanense CAU 212 = DSM 45436</name>
    <dbReference type="NCBI Taxonomy" id="558173"/>
    <lineage>
        <taxon>Bacteria</taxon>
        <taxon>Bacillati</taxon>
        <taxon>Actinomycetota</taxon>
        <taxon>Actinomycetes</taxon>
        <taxon>Mycobacteriales</taxon>
        <taxon>Corynebacteriaceae</taxon>
        <taxon>Corynebacterium</taxon>
    </lineage>
</organism>
<dbReference type="Pfam" id="PF13845">
    <property type="entry name" value="Septum_form"/>
    <property type="match status" value="1"/>
</dbReference>
<evidence type="ECO:0000313" key="3">
    <source>
        <dbReference type="EMBL" id="AIT62020.1"/>
    </source>
</evidence>
<dbReference type="STRING" id="558173.CDOO_12685"/>
<accession>A0A097IIR2</accession>
<keyword evidence="4" id="KW-1185">Reference proteome</keyword>
<gene>
    <name evidence="3" type="ORF">CDOO_12685</name>
</gene>
<dbReference type="KEGG" id="cdo:CDOO_12685"/>
<proteinExistence type="predicted"/>
<sequence>MSTRATLPTRTPSSTASWRSATAVRTALVAALVGAAGVGGYGFVSQSDGTGTDSTTAAPGSSSTAPAVDAAPFTTAAAGDCLTWGVAEGTGELENFERTSCDETHRFEVSTREDLATYPASEFGPEAEQPGVTRQAQLREELCQSATLRYLDGRYDPAGRYSIASILPPAEKWAAGDRTLLCGIQETDPGGTVVETSGFVAQQDQSRVYPAGYCIQVDGSQQLAPIYCDQPHQLEATSVVDLLPVFPEGTPSVEQQDTHLRDVCTQAAIDYLGDDEALYQSTLQPYWIPIQSASWIGGSHSTNCYLVHANPEGGFSELVGTAKDKPALKINGAPVPEQPARDPVRAPAPASSAAPTPAPAQ</sequence>